<comment type="subcellular location">
    <subcellularLocation>
        <location evidence="1">Cell membrane</location>
        <topology evidence="1">Multi-pass membrane protein</topology>
    </subcellularLocation>
</comment>
<protein>
    <submittedName>
        <fullName evidence="12">ABC transporter ATP-binding protein</fullName>
    </submittedName>
</protein>
<keyword evidence="13" id="KW-1185">Reference proteome</keyword>
<reference evidence="12" key="1">
    <citation type="submission" date="2021-02" db="EMBL/GenBank/DDBJ databases">
        <title>Natronogracilivirga saccharolytica gen. nov. sp. nov. a new anaerobic, haloalkiliphilic carbohydrate-fermenting bacterium from soda lake and proposing of Cyclonatronumiaceae fam. nov. in the phylum Balneolaeota.</title>
        <authorList>
            <person name="Zhilina T.N."/>
            <person name="Sorokin D.Y."/>
            <person name="Zavarzina D.G."/>
            <person name="Toshchakov S.V."/>
            <person name="Kublanov I.V."/>
        </authorList>
    </citation>
    <scope>NUCLEOTIDE SEQUENCE</scope>
    <source>
        <strain evidence="12">Z-1702</strain>
    </source>
</reference>
<dbReference type="SUPFAM" id="SSF52540">
    <property type="entry name" value="P-loop containing nucleoside triphosphate hydrolases"/>
    <property type="match status" value="1"/>
</dbReference>
<feature type="domain" description="ABC transporter" evidence="10">
    <location>
        <begin position="361"/>
        <end position="597"/>
    </location>
</feature>
<evidence type="ECO:0000256" key="1">
    <source>
        <dbReference type="ARBA" id="ARBA00004651"/>
    </source>
</evidence>
<keyword evidence="7 9" id="KW-1133">Transmembrane helix</keyword>
<dbReference type="InterPro" id="IPR003439">
    <property type="entry name" value="ABC_transporter-like_ATP-bd"/>
</dbReference>
<dbReference type="AlphaFoldDB" id="A0A8J7UWP2"/>
<evidence type="ECO:0000256" key="8">
    <source>
        <dbReference type="ARBA" id="ARBA00023136"/>
    </source>
</evidence>
<evidence type="ECO:0000256" key="4">
    <source>
        <dbReference type="ARBA" id="ARBA00022692"/>
    </source>
</evidence>
<keyword evidence="6 12" id="KW-0067">ATP-binding</keyword>
<dbReference type="EMBL" id="JAFIDN010000015">
    <property type="protein sequence ID" value="MBP3193847.1"/>
    <property type="molecule type" value="Genomic_DNA"/>
</dbReference>
<comment type="caution">
    <text evidence="12">The sequence shown here is derived from an EMBL/GenBank/DDBJ whole genome shotgun (WGS) entry which is preliminary data.</text>
</comment>
<keyword evidence="8 9" id="KW-0472">Membrane</keyword>
<dbReference type="SUPFAM" id="SSF90123">
    <property type="entry name" value="ABC transporter transmembrane region"/>
    <property type="match status" value="1"/>
</dbReference>
<evidence type="ECO:0000256" key="3">
    <source>
        <dbReference type="ARBA" id="ARBA00022475"/>
    </source>
</evidence>
<feature type="domain" description="ABC transmembrane type-1" evidence="11">
    <location>
        <begin position="21"/>
        <end position="321"/>
    </location>
</feature>
<evidence type="ECO:0000256" key="6">
    <source>
        <dbReference type="ARBA" id="ARBA00022840"/>
    </source>
</evidence>
<dbReference type="GO" id="GO:0016887">
    <property type="term" value="F:ATP hydrolysis activity"/>
    <property type="evidence" value="ECO:0007669"/>
    <property type="project" value="InterPro"/>
</dbReference>
<evidence type="ECO:0000259" key="11">
    <source>
        <dbReference type="PROSITE" id="PS50929"/>
    </source>
</evidence>
<feature type="transmembrane region" description="Helical" evidence="9">
    <location>
        <begin position="75"/>
        <end position="100"/>
    </location>
</feature>
<dbReference type="InterPro" id="IPR036640">
    <property type="entry name" value="ABC1_TM_sf"/>
</dbReference>
<gene>
    <name evidence="12" type="ORF">NATSA_14310</name>
</gene>
<dbReference type="Pfam" id="PF00664">
    <property type="entry name" value="ABC_membrane"/>
    <property type="match status" value="1"/>
</dbReference>
<dbReference type="InterPro" id="IPR011527">
    <property type="entry name" value="ABC1_TM_dom"/>
</dbReference>
<keyword evidence="2" id="KW-0813">Transport</keyword>
<sequence length="598" mass="67715">MLTALRKIIYLLPKGDPVKLVILFFMMMFAALLEVAGIGMIPAFVSIVADPDRVLQYEPVERIFASLNITTSRELLIWGGGALIVIFVVKNLYMIAYFYIQARFVYKRNYTISRELMTSYMQAPYTFHLQRNTAELLRNSTQEVRMIVKQVLKPVLELSKELVMVLSIILFLVIMEPVISLIVFLVMGSTVGSFLLLTQKKMKKYGREEQKMRREMIKSVNQGLGGIKDARVLNREDEFINVFRKASLRSSRLMTVHQFLAKIPKPVVETLAVVGIMLIAVTMVIQGRPITAIIPIMALFAMATVRLMPAVQQITSILTRLRYNIVSVDPVYNDMVELAEYRKILSADRDRKERFLLKNNIEIKDVHYHYPESDEQALNGVSFIIPRGKAVAFTGSSGAGKTTVVDLLLGLLEPQSGSVLVDGKDINDNLSAWQRNIGYIPQFIYLADETLRQNIAFGLPGDKIDDKQVWKAVRLAQLEDLVHRLPHGLDTIIGERGTRLSGGQRQRVGIARALYHDPQVLVMDEATSALDNITEKQIIKAIEELKGERTIIMIAHRLTTVMNCDILYLMDAGKIVKQGTYQELISSSKQFREMAMEQ</sequence>
<proteinExistence type="predicted"/>
<dbReference type="InterPro" id="IPR027417">
    <property type="entry name" value="P-loop_NTPase"/>
</dbReference>
<evidence type="ECO:0000256" key="5">
    <source>
        <dbReference type="ARBA" id="ARBA00022741"/>
    </source>
</evidence>
<evidence type="ECO:0000313" key="12">
    <source>
        <dbReference type="EMBL" id="MBP3193847.1"/>
    </source>
</evidence>
<keyword evidence="5" id="KW-0547">Nucleotide-binding</keyword>
<accession>A0A8J7UWP2</accession>
<dbReference type="GO" id="GO:0140359">
    <property type="term" value="F:ABC-type transporter activity"/>
    <property type="evidence" value="ECO:0007669"/>
    <property type="project" value="InterPro"/>
</dbReference>
<feature type="transmembrane region" description="Helical" evidence="9">
    <location>
        <begin position="179"/>
        <end position="197"/>
    </location>
</feature>
<dbReference type="PROSITE" id="PS00211">
    <property type="entry name" value="ABC_TRANSPORTER_1"/>
    <property type="match status" value="1"/>
</dbReference>
<dbReference type="GO" id="GO:0005524">
    <property type="term" value="F:ATP binding"/>
    <property type="evidence" value="ECO:0007669"/>
    <property type="project" value="UniProtKB-KW"/>
</dbReference>
<dbReference type="InterPro" id="IPR017871">
    <property type="entry name" value="ABC_transporter-like_CS"/>
</dbReference>
<evidence type="ECO:0000259" key="10">
    <source>
        <dbReference type="PROSITE" id="PS50893"/>
    </source>
</evidence>
<feature type="transmembrane region" description="Helical" evidence="9">
    <location>
        <begin position="267"/>
        <end position="286"/>
    </location>
</feature>
<keyword evidence="4 9" id="KW-0812">Transmembrane</keyword>
<evidence type="ECO:0000256" key="7">
    <source>
        <dbReference type="ARBA" id="ARBA00022989"/>
    </source>
</evidence>
<dbReference type="Proteomes" id="UP000673975">
    <property type="component" value="Unassembled WGS sequence"/>
</dbReference>
<evidence type="ECO:0000313" key="13">
    <source>
        <dbReference type="Proteomes" id="UP000673975"/>
    </source>
</evidence>
<dbReference type="Gene3D" id="3.40.50.300">
    <property type="entry name" value="P-loop containing nucleotide triphosphate hydrolases"/>
    <property type="match status" value="1"/>
</dbReference>
<dbReference type="GO" id="GO:0005886">
    <property type="term" value="C:plasma membrane"/>
    <property type="evidence" value="ECO:0007669"/>
    <property type="project" value="UniProtKB-SubCell"/>
</dbReference>
<dbReference type="FunFam" id="3.40.50.300:FF:000221">
    <property type="entry name" value="Multidrug ABC transporter ATP-binding protein"/>
    <property type="match status" value="1"/>
</dbReference>
<feature type="transmembrane region" description="Helical" evidence="9">
    <location>
        <begin position="20"/>
        <end position="49"/>
    </location>
</feature>
<dbReference type="PROSITE" id="PS50929">
    <property type="entry name" value="ABC_TM1F"/>
    <property type="match status" value="1"/>
</dbReference>
<evidence type="ECO:0000256" key="2">
    <source>
        <dbReference type="ARBA" id="ARBA00022448"/>
    </source>
</evidence>
<feature type="transmembrane region" description="Helical" evidence="9">
    <location>
        <begin position="155"/>
        <end position="173"/>
    </location>
</feature>
<dbReference type="Gene3D" id="1.20.1560.10">
    <property type="entry name" value="ABC transporter type 1, transmembrane domain"/>
    <property type="match status" value="1"/>
</dbReference>
<name>A0A8J7UWP2_9BACT</name>
<dbReference type="Pfam" id="PF00005">
    <property type="entry name" value="ABC_tran"/>
    <property type="match status" value="1"/>
</dbReference>
<dbReference type="GO" id="GO:0034040">
    <property type="term" value="F:ATPase-coupled lipid transmembrane transporter activity"/>
    <property type="evidence" value="ECO:0007669"/>
    <property type="project" value="TreeGrafter"/>
</dbReference>
<dbReference type="InterPro" id="IPR003593">
    <property type="entry name" value="AAA+_ATPase"/>
</dbReference>
<dbReference type="PANTHER" id="PTHR24221:SF654">
    <property type="entry name" value="ATP-BINDING CASSETTE SUB-FAMILY B MEMBER 6"/>
    <property type="match status" value="1"/>
</dbReference>
<dbReference type="RefSeq" id="WP_210513305.1">
    <property type="nucleotide sequence ID" value="NZ_JAFIDN010000015.1"/>
</dbReference>
<keyword evidence="3" id="KW-1003">Cell membrane</keyword>
<dbReference type="InterPro" id="IPR039421">
    <property type="entry name" value="Type_1_exporter"/>
</dbReference>
<dbReference type="PROSITE" id="PS50893">
    <property type="entry name" value="ABC_TRANSPORTER_2"/>
    <property type="match status" value="1"/>
</dbReference>
<dbReference type="SMART" id="SM00382">
    <property type="entry name" value="AAA"/>
    <property type="match status" value="1"/>
</dbReference>
<organism evidence="12 13">
    <name type="scientific">Natronogracilivirga saccharolytica</name>
    <dbReference type="NCBI Taxonomy" id="2812953"/>
    <lineage>
        <taxon>Bacteria</taxon>
        <taxon>Pseudomonadati</taxon>
        <taxon>Balneolota</taxon>
        <taxon>Balneolia</taxon>
        <taxon>Balneolales</taxon>
        <taxon>Cyclonatronaceae</taxon>
        <taxon>Natronogracilivirga</taxon>
    </lineage>
</organism>
<evidence type="ECO:0000256" key="9">
    <source>
        <dbReference type="SAM" id="Phobius"/>
    </source>
</evidence>
<dbReference type="PANTHER" id="PTHR24221">
    <property type="entry name" value="ATP-BINDING CASSETTE SUB-FAMILY B"/>
    <property type="match status" value="1"/>
</dbReference>